<accession>A0A4P5NVB8</accession>
<protein>
    <submittedName>
        <fullName evidence="1">Uncharacterized protein</fullName>
    </submittedName>
</protein>
<dbReference type="Proteomes" id="UP000315095">
    <property type="component" value="Unassembled WGS sequence"/>
</dbReference>
<dbReference type="EMBL" id="BDLU01000054">
    <property type="protein sequence ID" value="GCE84297.1"/>
    <property type="molecule type" value="Genomic_DNA"/>
</dbReference>
<dbReference type="AlphaFoldDB" id="A0A4P5NVB8"/>
<reference evidence="2" key="1">
    <citation type="submission" date="2017-01" db="EMBL/GenBank/DDBJ databases">
        <title>Komagataeibacter sp. MSKU9 whole genome sequencing project.</title>
        <authorList>
            <person name="Matsutani M."/>
            <person name="Naloka K."/>
            <person name="Theeragool G."/>
            <person name="Yakushi T."/>
            <person name="Matsushita K."/>
        </authorList>
    </citation>
    <scope>NUCLEOTIDE SEQUENCE [LARGE SCALE GENOMIC DNA]</scope>
    <source>
        <strain evidence="2">MSKU9</strain>
    </source>
</reference>
<sequence length="33" mass="3547">MNGGAAGLYRHVAEIRSLNLVFRACVDPAFRAA</sequence>
<name>A0A4P5NVB8_9PROT</name>
<keyword evidence="2" id="KW-1185">Reference proteome</keyword>
<accession>A0A4P5P5Z5</accession>
<gene>
    <name evidence="1" type="ORF">MSKU9_2438</name>
</gene>
<organism evidence="1 2">
    <name type="scientific">Komagataeibacter diospyri</name>
    <dbReference type="NCBI Taxonomy" id="1932662"/>
    <lineage>
        <taxon>Bacteria</taxon>
        <taxon>Pseudomonadati</taxon>
        <taxon>Pseudomonadota</taxon>
        <taxon>Alphaproteobacteria</taxon>
        <taxon>Acetobacterales</taxon>
        <taxon>Acetobacteraceae</taxon>
        <taxon>Komagataeibacter</taxon>
    </lineage>
</organism>
<evidence type="ECO:0000313" key="1">
    <source>
        <dbReference type="EMBL" id="GCE84297.1"/>
    </source>
</evidence>
<comment type="caution">
    <text evidence="1">The sequence shown here is derived from an EMBL/GenBank/DDBJ whole genome shotgun (WGS) entry which is preliminary data.</text>
</comment>
<proteinExistence type="predicted"/>
<evidence type="ECO:0000313" key="2">
    <source>
        <dbReference type="Proteomes" id="UP000315095"/>
    </source>
</evidence>